<dbReference type="Gene3D" id="3.40.50.150">
    <property type="entry name" value="Vaccinia Virus protein VP39"/>
    <property type="match status" value="1"/>
</dbReference>
<accession>A0AAV9GJP7</accession>
<reference evidence="3" key="1">
    <citation type="journal article" date="2023" name="Mol. Phylogenet. Evol.">
        <title>Genome-scale phylogeny and comparative genomics of the fungal order Sordariales.</title>
        <authorList>
            <person name="Hensen N."/>
            <person name="Bonometti L."/>
            <person name="Westerberg I."/>
            <person name="Brannstrom I.O."/>
            <person name="Guillou S."/>
            <person name="Cros-Aarteil S."/>
            <person name="Calhoun S."/>
            <person name="Haridas S."/>
            <person name="Kuo A."/>
            <person name="Mondo S."/>
            <person name="Pangilinan J."/>
            <person name="Riley R."/>
            <person name="LaButti K."/>
            <person name="Andreopoulos B."/>
            <person name="Lipzen A."/>
            <person name="Chen C."/>
            <person name="Yan M."/>
            <person name="Daum C."/>
            <person name="Ng V."/>
            <person name="Clum A."/>
            <person name="Steindorff A."/>
            <person name="Ohm R.A."/>
            <person name="Martin F."/>
            <person name="Silar P."/>
            <person name="Natvig D.O."/>
            <person name="Lalanne C."/>
            <person name="Gautier V."/>
            <person name="Ament-Velasquez S.L."/>
            <person name="Kruys A."/>
            <person name="Hutchinson M.I."/>
            <person name="Powell A.J."/>
            <person name="Barry K."/>
            <person name="Miller A.N."/>
            <person name="Grigoriev I.V."/>
            <person name="Debuchy R."/>
            <person name="Gladieux P."/>
            <person name="Hiltunen Thoren M."/>
            <person name="Johannesson H."/>
        </authorList>
    </citation>
    <scope>NUCLEOTIDE SEQUENCE</scope>
    <source>
        <strain evidence="3">PSN243</strain>
    </source>
</reference>
<dbReference type="GO" id="GO:0032259">
    <property type="term" value="P:methylation"/>
    <property type="evidence" value="ECO:0007669"/>
    <property type="project" value="UniProtKB-KW"/>
</dbReference>
<dbReference type="SUPFAM" id="SSF53335">
    <property type="entry name" value="S-adenosyl-L-methionine-dependent methyltransferases"/>
    <property type="match status" value="1"/>
</dbReference>
<organism evidence="3 4">
    <name type="scientific">Podospora aff. communis PSN243</name>
    <dbReference type="NCBI Taxonomy" id="3040156"/>
    <lineage>
        <taxon>Eukaryota</taxon>
        <taxon>Fungi</taxon>
        <taxon>Dikarya</taxon>
        <taxon>Ascomycota</taxon>
        <taxon>Pezizomycotina</taxon>
        <taxon>Sordariomycetes</taxon>
        <taxon>Sordariomycetidae</taxon>
        <taxon>Sordariales</taxon>
        <taxon>Podosporaceae</taxon>
        <taxon>Podospora</taxon>
    </lineage>
</organism>
<gene>
    <name evidence="3" type="ORF">QBC34DRAFT_353065</name>
</gene>
<protein>
    <submittedName>
        <fullName evidence="3">Methylase</fullName>
    </submittedName>
</protein>
<evidence type="ECO:0000313" key="4">
    <source>
        <dbReference type="Proteomes" id="UP001321760"/>
    </source>
</evidence>
<evidence type="ECO:0000256" key="1">
    <source>
        <dbReference type="ARBA" id="ARBA00038158"/>
    </source>
</evidence>
<dbReference type="AlphaFoldDB" id="A0AAV9GJP7"/>
<dbReference type="EMBL" id="MU865943">
    <property type="protein sequence ID" value="KAK4448443.1"/>
    <property type="molecule type" value="Genomic_DNA"/>
</dbReference>
<dbReference type="InterPro" id="IPR041698">
    <property type="entry name" value="Methyltransf_25"/>
</dbReference>
<keyword evidence="4" id="KW-1185">Reference proteome</keyword>
<keyword evidence="3" id="KW-0808">Transferase</keyword>
<dbReference type="InterPro" id="IPR029063">
    <property type="entry name" value="SAM-dependent_MTases_sf"/>
</dbReference>
<dbReference type="Pfam" id="PF13649">
    <property type="entry name" value="Methyltransf_25"/>
    <property type="match status" value="1"/>
</dbReference>
<dbReference type="GO" id="GO:0008168">
    <property type="term" value="F:methyltransferase activity"/>
    <property type="evidence" value="ECO:0007669"/>
    <property type="project" value="UniProtKB-KW"/>
</dbReference>
<dbReference type="Proteomes" id="UP001321760">
    <property type="component" value="Unassembled WGS sequence"/>
</dbReference>
<comment type="caution">
    <text evidence="3">The sequence shown here is derived from an EMBL/GenBank/DDBJ whole genome shotgun (WGS) entry which is preliminary data.</text>
</comment>
<reference evidence="3" key="2">
    <citation type="submission" date="2023-05" db="EMBL/GenBank/DDBJ databases">
        <authorList>
            <consortium name="Lawrence Berkeley National Laboratory"/>
            <person name="Steindorff A."/>
            <person name="Hensen N."/>
            <person name="Bonometti L."/>
            <person name="Westerberg I."/>
            <person name="Brannstrom I.O."/>
            <person name="Guillou S."/>
            <person name="Cros-Aarteil S."/>
            <person name="Calhoun S."/>
            <person name="Haridas S."/>
            <person name="Kuo A."/>
            <person name="Mondo S."/>
            <person name="Pangilinan J."/>
            <person name="Riley R."/>
            <person name="Labutti K."/>
            <person name="Andreopoulos B."/>
            <person name="Lipzen A."/>
            <person name="Chen C."/>
            <person name="Yanf M."/>
            <person name="Daum C."/>
            <person name="Ng V."/>
            <person name="Clum A."/>
            <person name="Ohm R."/>
            <person name="Martin F."/>
            <person name="Silar P."/>
            <person name="Natvig D."/>
            <person name="Lalanne C."/>
            <person name="Gautier V."/>
            <person name="Ament-Velasquez S.L."/>
            <person name="Kruys A."/>
            <person name="Hutchinson M.I."/>
            <person name="Powell A.J."/>
            <person name="Barry K."/>
            <person name="Miller A.N."/>
            <person name="Grigoriev I.V."/>
            <person name="Debuchy R."/>
            <person name="Gladieux P."/>
            <person name="Thoren M.H."/>
            <person name="Johannesson H."/>
        </authorList>
    </citation>
    <scope>NUCLEOTIDE SEQUENCE</scope>
    <source>
        <strain evidence="3">PSN243</strain>
    </source>
</reference>
<sequence>MATAKGAKELNKLFQNLSSTIGTSWEDVLLDNARRVSVPLVTQMLNQIGLNENASKPFKLFDNGCGAGVVASELQRRIKPEALHQSSILCGDFSQPAIGLVQKRITEEGWKNTEANVVDAQKTNLPSSSFSHVTMNIGFHVVPDSEAALDETIRILSPGGTLAFTTWTQPLGWAPDVKEAFESFPFEAPFAASPQMTSWGRWSDTNWIRNTLEAKGLQDVQVEPYAFLQRADSPEYFVRNFGMIVNWVMTSCWSEELRNEHPREEVEGLVKVFLEKKYRGKSWDLLWVAIIASGRVPE</sequence>
<keyword evidence="3" id="KW-0489">Methyltransferase</keyword>
<feature type="domain" description="Methyltransferase" evidence="2">
    <location>
        <begin position="62"/>
        <end position="160"/>
    </location>
</feature>
<comment type="similarity">
    <text evidence="1">Belongs to the methyltransferase superfamily. LaeA methyltransferase family.</text>
</comment>
<name>A0AAV9GJP7_9PEZI</name>
<proteinExistence type="inferred from homology"/>
<evidence type="ECO:0000313" key="3">
    <source>
        <dbReference type="EMBL" id="KAK4448443.1"/>
    </source>
</evidence>
<dbReference type="CDD" id="cd02440">
    <property type="entry name" value="AdoMet_MTases"/>
    <property type="match status" value="1"/>
</dbReference>
<evidence type="ECO:0000259" key="2">
    <source>
        <dbReference type="Pfam" id="PF13649"/>
    </source>
</evidence>
<dbReference type="PANTHER" id="PTHR43591">
    <property type="entry name" value="METHYLTRANSFERASE"/>
    <property type="match status" value="1"/>
</dbReference>